<dbReference type="OrthoDB" id="7268727at2"/>
<dbReference type="Gene3D" id="3.90.1590.10">
    <property type="entry name" value="glutathione-dependent formaldehyde- activating enzyme (gfa)"/>
    <property type="match status" value="1"/>
</dbReference>
<keyword evidence="3" id="KW-0862">Zinc</keyword>
<dbReference type="EMBL" id="AAMT01000002">
    <property type="protein sequence ID" value="EAQ14222.1"/>
    <property type="molecule type" value="Genomic_DNA"/>
</dbReference>
<evidence type="ECO:0000313" key="5">
    <source>
        <dbReference type="EMBL" id="EAQ14222.1"/>
    </source>
</evidence>
<comment type="similarity">
    <text evidence="1">Belongs to the Gfa family.</text>
</comment>
<keyword evidence="6" id="KW-1185">Reference proteome</keyword>
<feature type="domain" description="CENP-V/GFA" evidence="4">
    <location>
        <begin position="1"/>
        <end position="132"/>
    </location>
</feature>
<dbReference type="eggNOG" id="COG3791">
    <property type="taxonomic scope" value="Bacteria"/>
</dbReference>
<dbReference type="InterPro" id="IPR006913">
    <property type="entry name" value="CENP-V/GFA"/>
</dbReference>
<dbReference type="STRING" id="314271.RB2654_16171"/>
<proteinExistence type="inferred from homology"/>
<evidence type="ECO:0000256" key="2">
    <source>
        <dbReference type="ARBA" id="ARBA00022723"/>
    </source>
</evidence>
<name>A3VB89_9RHOB</name>
<organism evidence="5 6">
    <name type="scientific">Maritimibacter alkaliphilus HTCC2654</name>
    <dbReference type="NCBI Taxonomy" id="314271"/>
    <lineage>
        <taxon>Bacteria</taxon>
        <taxon>Pseudomonadati</taxon>
        <taxon>Pseudomonadota</taxon>
        <taxon>Alphaproteobacteria</taxon>
        <taxon>Rhodobacterales</taxon>
        <taxon>Roseobacteraceae</taxon>
        <taxon>Maritimibacter</taxon>
    </lineage>
</organism>
<dbReference type="PROSITE" id="PS51891">
    <property type="entry name" value="CENP_V_GFA"/>
    <property type="match status" value="1"/>
</dbReference>
<evidence type="ECO:0000256" key="1">
    <source>
        <dbReference type="ARBA" id="ARBA00005495"/>
    </source>
</evidence>
<dbReference type="SUPFAM" id="SSF51316">
    <property type="entry name" value="Mss4-like"/>
    <property type="match status" value="1"/>
</dbReference>
<keyword evidence="2" id="KW-0479">Metal-binding</keyword>
<protein>
    <recommendedName>
        <fullName evidence="4">CENP-V/GFA domain-containing protein</fullName>
    </recommendedName>
</protein>
<dbReference type="InterPro" id="IPR011057">
    <property type="entry name" value="Mss4-like_sf"/>
</dbReference>
<dbReference type="Pfam" id="PF04828">
    <property type="entry name" value="GFA"/>
    <property type="match status" value="1"/>
</dbReference>
<dbReference type="RefSeq" id="WP_008333483.1">
    <property type="nucleotide sequence ID" value="NZ_CH902578.1"/>
</dbReference>
<dbReference type="Proteomes" id="UP000002931">
    <property type="component" value="Unassembled WGS sequence"/>
</dbReference>
<accession>A3VB89</accession>
<evidence type="ECO:0000259" key="4">
    <source>
        <dbReference type="PROSITE" id="PS51891"/>
    </source>
</evidence>
<evidence type="ECO:0000313" key="6">
    <source>
        <dbReference type="Proteomes" id="UP000002931"/>
    </source>
</evidence>
<comment type="caution">
    <text evidence="5">The sequence shown here is derived from an EMBL/GenBank/DDBJ whole genome shotgun (WGS) entry which is preliminary data.</text>
</comment>
<reference evidence="5 6" key="1">
    <citation type="journal article" date="2010" name="J. Bacteriol.">
        <title>Genome sequences of Pelagibaca bermudensis HTCC2601T and Maritimibacter alkaliphilus HTCC2654T, the type strains of two marine Roseobacter genera.</title>
        <authorList>
            <person name="Thrash J.C."/>
            <person name="Cho J.C."/>
            <person name="Ferriera S."/>
            <person name="Johnson J."/>
            <person name="Vergin K.L."/>
            <person name="Giovannoni S.J."/>
        </authorList>
    </citation>
    <scope>NUCLEOTIDE SEQUENCE [LARGE SCALE GENOMIC DNA]</scope>
    <source>
        <strain evidence="5 6">HTCC2654</strain>
    </source>
</reference>
<evidence type="ECO:0000256" key="3">
    <source>
        <dbReference type="ARBA" id="ARBA00022833"/>
    </source>
</evidence>
<sequence>MPDATCTCGRVRIEITGKPIMVAECGCTSCQTAGQAFGGVLTEHYTTPYVMVRKDRVRLASGDGALEARRLTPESATRRVVATCCGAPMYLEFEKGHWLSVYAARLPAQDRGALDCRTMTKDLPEGIVLPNDVPNPKRHTPGFMLKLMGAWVAMGFRTPKIDWAREATG</sequence>
<dbReference type="GO" id="GO:0016846">
    <property type="term" value="F:carbon-sulfur lyase activity"/>
    <property type="evidence" value="ECO:0007669"/>
    <property type="project" value="InterPro"/>
</dbReference>
<dbReference type="GO" id="GO:0046872">
    <property type="term" value="F:metal ion binding"/>
    <property type="evidence" value="ECO:0007669"/>
    <property type="project" value="UniProtKB-KW"/>
</dbReference>
<dbReference type="AlphaFoldDB" id="A3VB89"/>
<gene>
    <name evidence="5" type="ORF">RB2654_16171</name>
</gene>
<dbReference type="HOGENOM" id="CLU_136146_0_0_5"/>